<evidence type="ECO:0000256" key="2">
    <source>
        <dbReference type="SAM" id="SignalP"/>
    </source>
</evidence>
<dbReference type="InterPro" id="IPR006059">
    <property type="entry name" value="SBP"/>
</dbReference>
<comment type="caution">
    <text evidence="3">The sequence shown here is derived from an EMBL/GenBank/DDBJ whole genome shotgun (WGS) entry which is preliminary data.</text>
</comment>
<proteinExistence type="predicted"/>
<dbReference type="Proteomes" id="UP000306509">
    <property type="component" value="Unassembled WGS sequence"/>
</dbReference>
<gene>
    <name evidence="3" type="primary">araN_7</name>
    <name evidence="3" type="ORF">DSM106044_04823</name>
</gene>
<dbReference type="Pfam" id="PF01547">
    <property type="entry name" value="SBP_bac_1"/>
    <property type="match status" value="1"/>
</dbReference>
<feature type="region of interest" description="Disordered" evidence="1">
    <location>
        <begin position="23"/>
        <end position="67"/>
    </location>
</feature>
<keyword evidence="2" id="KW-0732">Signal</keyword>
<reference evidence="3 4" key="1">
    <citation type="journal article" date="2019" name="Anaerobe">
        <title>Detection of Robinsoniella peoriensis in multiple bone samples of a trauma patient.</title>
        <authorList>
            <person name="Schrottner P."/>
            <person name="Hartwich K."/>
            <person name="Bunk B."/>
            <person name="Schober I."/>
            <person name="Helbig S."/>
            <person name="Rudolph W.W."/>
            <person name="Gunzer F."/>
        </authorList>
    </citation>
    <scope>NUCLEOTIDE SEQUENCE [LARGE SCALE GENOMIC DNA]</scope>
    <source>
        <strain evidence="3 4">DSM 106044</strain>
    </source>
</reference>
<feature type="compositionally biased region" description="Basic and acidic residues" evidence="1">
    <location>
        <begin position="49"/>
        <end position="63"/>
    </location>
</feature>
<feature type="signal peptide" evidence="2">
    <location>
        <begin position="1"/>
        <end position="20"/>
    </location>
</feature>
<accession>A0A4V6HRA8</accession>
<organism evidence="3 4">
    <name type="scientific">Robinsoniella peoriensis</name>
    <dbReference type="NCBI Taxonomy" id="180332"/>
    <lineage>
        <taxon>Bacteria</taxon>
        <taxon>Bacillati</taxon>
        <taxon>Bacillota</taxon>
        <taxon>Clostridia</taxon>
        <taxon>Lachnospirales</taxon>
        <taxon>Lachnospiraceae</taxon>
        <taxon>Robinsoniella</taxon>
    </lineage>
</organism>
<dbReference type="AlphaFoldDB" id="A0A4V6HRA8"/>
<dbReference type="PANTHER" id="PTHR43649">
    <property type="entry name" value="ARABINOSE-BINDING PROTEIN-RELATED"/>
    <property type="match status" value="1"/>
</dbReference>
<feature type="chain" id="PRO_5039664080" evidence="2">
    <location>
        <begin position="21"/>
        <end position="488"/>
    </location>
</feature>
<dbReference type="PROSITE" id="PS51257">
    <property type="entry name" value="PROKAR_LIPOPROTEIN"/>
    <property type="match status" value="1"/>
</dbReference>
<evidence type="ECO:0000256" key="1">
    <source>
        <dbReference type="SAM" id="MobiDB-lite"/>
    </source>
</evidence>
<evidence type="ECO:0000313" key="3">
    <source>
        <dbReference type="EMBL" id="TLC98307.1"/>
    </source>
</evidence>
<keyword evidence="4" id="KW-1185">Reference proteome</keyword>
<dbReference type="PANTHER" id="PTHR43649:SF14">
    <property type="entry name" value="BLR3389 PROTEIN"/>
    <property type="match status" value="1"/>
</dbReference>
<evidence type="ECO:0000313" key="4">
    <source>
        <dbReference type="Proteomes" id="UP000306509"/>
    </source>
</evidence>
<sequence precursor="true">MKKKLVGMILTAAMVVTMTAGCGGSGGQTSNETAGSQKEADDTAATQKESGETAAKEETKADSEASTGKTKLSITYVDSSGEGENSYFHKEIAQAYEGWDKKDQVELDIRPIVATESDYFTKVQLQMADESTTPDIYFEDTFRLSADVAAGYIADITEYTKNYEDWNNDSYLEAIKKGVMDPDGNVYGIPCSTDSRGLLYNKEVFKQAGLPDDWQPKTWDDILSACRTIKEKCPDVVPMWFSAPAAGGESTTMNTYEMFLYGTGENPLYNESTGKWVTRSQGIEDSLTFMKTIFDEDLGGEISERMDANEWQYGADYMRQDKLGIYLMGSWFATFFQEGGNYQWDGYEEKVGFVPMPTQKGDNGGYITMSGGWAWTVTKLSKNQELAFEFITELMKPDNFKLHVIGSGALPTRDMSAYPEITGRPFNDEATKLLGEAKFRPKNEKYAEVSTHIAQMVEAAVTGTEPKDAMETFATSVESIVGKENIQE</sequence>
<name>A0A4V6HRA8_9FIRM</name>
<dbReference type="InterPro" id="IPR050490">
    <property type="entry name" value="Bact_solute-bd_prot1"/>
</dbReference>
<dbReference type="RefSeq" id="WP_138003868.1">
    <property type="nucleotide sequence ID" value="NZ_QGQD01000097.1"/>
</dbReference>
<dbReference type="Gene3D" id="3.40.190.10">
    <property type="entry name" value="Periplasmic binding protein-like II"/>
    <property type="match status" value="1"/>
</dbReference>
<dbReference type="EMBL" id="QGQD01000097">
    <property type="protein sequence ID" value="TLC98307.1"/>
    <property type="molecule type" value="Genomic_DNA"/>
</dbReference>
<dbReference type="SUPFAM" id="SSF53850">
    <property type="entry name" value="Periplasmic binding protein-like II"/>
    <property type="match status" value="1"/>
</dbReference>
<protein>
    <submittedName>
        <fullName evidence="3">Putative arabinose-binding protein</fullName>
    </submittedName>
</protein>